<dbReference type="Gene3D" id="1.20.1050.10">
    <property type="match status" value="1"/>
</dbReference>
<keyword evidence="3" id="KW-1185">Reference proteome</keyword>
<dbReference type="EMBL" id="BGZK01000405">
    <property type="protein sequence ID" value="GBP41733.1"/>
    <property type="molecule type" value="Genomic_DNA"/>
</dbReference>
<dbReference type="STRING" id="151549.A0A4C1VSQ7"/>
<dbReference type="InterPro" id="IPR036282">
    <property type="entry name" value="Glutathione-S-Trfase_C_sf"/>
</dbReference>
<feature type="domain" description="GST C-terminal" evidence="1">
    <location>
        <begin position="20"/>
        <end position="143"/>
    </location>
</feature>
<dbReference type="PANTHER" id="PTHR42673:SF4">
    <property type="entry name" value="MALEYLACETOACETATE ISOMERASE"/>
    <property type="match status" value="1"/>
</dbReference>
<dbReference type="Proteomes" id="UP000299102">
    <property type="component" value="Unassembled WGS sequence"/>
</dbReference>
<dbReference type="PROSITE" id="PS50405">
    <property type="entry name" value="GST_CTER"/>
    <property type="match status" value="1"/>
</dbReference>
<proteinExistence type="predicted"/>
<dbReference type="InterPro" id="IPR010987">
    <property type="entry name" value="Glutathione-S-Trfase_C-like"/>
</dbReference>
<dbReference type="SUPFAM" id="SSF47616">
    <property type="entry name" value="GST C-terminal domain-like"/>
    <property type="match status" value="1"/>
</dbReference>
<dbReference type="GO" id="GO:0006559">
    <property type="term" value="P:L-phenylalanine catabolic process"/>
    <property type="evidence" value="ECO:0007669"/>
    <property type="project" value="TreeGrafter"/>
</dbReference>
<sequence length="158" mass="17226">MAILQYLEDTRPLPSLWPSDPLQRARVREICETVVSGIQPLQNVGLKKYFSSADQFQTFAQTIAQRGLQTLEELLKNSSGGKYCVGDQLTAADICFVPQIFNAAGRLEYALLDGCALYDITQSYSQAQALRPWAGPHRPDAASELSVTDVVTTSGADG</sequence>
<comment type="caution">
    <text evidence="2">The sequence shown here is derived from an EMBL/GenBank/DDBJ whole genome shotgun (WGS) entry which is preliminary data.</text>
</comment>
<dbReference type="PANTHER" id="PTHR42673">
    <property type="entry name" value="MALEYLACETOACETATE ISOMERASE"/>
    <property type="match status" value="1"/>
</dbReference>
<dbReference type="Pfam" id="PF14497">
    <property type="entry name" value="GST_C_3"/>
    <property type="match status" value="1"/>
</dbReference>
<dbReference type="GO" id="GO:0004364">
    <property type="term" value="F:glutathione transferase activity"/>
    <property type="evidence" value="ECO:0007669"/>
    <property type="project" value="TreeGrafter"/>
</dbReference>
<accession>A0A4C1VSQ7</accession>
<evidence type="ECO:0000313" key="2">
    <source>
        <dbReference type="EMBL" id="GBP41733.1"/>
    </source>
</evidence>
<dbReference type="GO" id="GO:0016034">
    <property type="term" value="F:maleylacetoacetate isomerase activity"/>
    <property type="evidence" value="ECO:0007669"/>
    <property type="project" value="TreeGrafter"/>
</dbReference>
<reference evidence="2 3" key="1">
    <citation type="journal article" date="2019" name="Commun. Biol.">
        <title>The bagworm genome reveals a unique fibroin gene that provides high tensile strength.</title>
        <authorList>
            <person name="Kono N."/>
            <person name="Nakamura H."/>
            <person name="Ohtoshi R."/>
            <person name="Tomita M."/>
            <person name="Numata K."/>
            <person name="Arakawa K."/>
        </authorList>
    </citation>
    <scope>NUCLEOTIDE SEQUENCE [LARGE SCALE GENOMIC DNA]</scope>
</reference>
<evidence type="ECO:0000259" key="1">
    <source>
        <dbReference type="PROSITE" id="PS50405"/>
    </source>
</evidence>
<protein>
    <submittedName>
        <fullName evidence="2">Probable maleylacetoacetate isomerase 1</fullName>
    </submittedName>
</protein>
<organism evidence="2 3">
    <name type="scientific">Eumeta variegata</name>
    <name type="common">Bagworm moth</name>
    <name type="synonym">Eumeta japonica</name>
    <dbReference type="NCBI Taxonomy" id="151549"/>
    <lineage>
        <taxon>Eukaryota</taxon>
        <taxon>Metazoa</taxon>
        <taxon>Ecdysozoa</taxon>
        <taxon>Arthropoda</taxon>
        <taxon>Hexapoda</taxon>
        <taxon>Insecta</taxon>
        <taxon>Pterygota</taxon>
        <taxon>Neoptera</taxon>
        <taxon>Endopterygota</taxon>
        <taxon>Lepidoptera</taxon>
        <taxon>Glossata</taxon>
        <taxon>Ditrysia</taxon>
        <taxon>Tineoidea</taxon>
        <taxon>Psychidae</taxon>
        <taxon>Oiketicinae</taxon>
        <taxon>Eumeta</taxon>
    </lineage>
</organism>
<evidence type="ECO:0000313" key="3">
    <source>
        <dbReference type="Proteomes" id="UP000299102"/>
    </source>
</evidence>
<dbReference type="OrthoDB" id="202840at2759"/>
<dbReference type="InterPro" id="IPR004046">
    <property type="entry name" value="GST_C"/>
</dbReference>
<gene>
    <name evidence="2" type="primary">GstZ1</name>
    <name evidence="2" type="ORF">EVAR_33724_1</name>
</gene>
<dbReference type="AlphaFoldDB" id="A0A4C1VSQ7"/>
<keyword evidence="2" id="KW-0413">Isomerase</keyword>
<name>A0A4C1VSQ7_EUMVA</name>
<dbReference type="GO" id="GO:0006749">
    <property type="term" value="P:glutathione metabolic process"/>
    <property type="evidence" value="ECO:0007669"/>
    <property type="project" value="TreeGrafter"/>
</dbReference>